<dbReference type="AlphaFoldDB" id="A0A4S2N3Q7"/>
<dbReference type="InParanoid" id="A0A4S2N3Q7"/>
<evidence type="ECO:0000313" key="3">
    <source>
        <dbReference type="Proteomes" id="UP000298138"/>
    </source>
</evidence>
<evidence type="ECO:0000313" key="2">
    <source>
        <dbReference type="EMBL" id="TGZ83767.1"/>
    </source>
</evidence>
<sequence length="240" mass="27208">MCLSSIGQRRVKAEDWDLVEAEAVNACVVEWDKRAFAIDNTVLDANSHWEPNLANNDTEYVSRSNNKITQPPPGWPRHHPSPNTSLTSSSAFLKPPRERVSDFSTGFTAEEEWGWFSAGKALVSGQHLRLRLPCDLDGSSVRTSGRAITGDVRTLAKFEIPVCCGRVKYQQRKHKMNRATMTPSWKPVFPCDFQRRVLYIFHITLLNKMQWKVALLPHFVLHPVQHSGSIGKPIVRSQHP</sequence>
<accession>A0A4S2N3Q7</accession>
<feature type="compositionally biased region" description="Polar residues" evidence="1">
    <location>
        <begin position="54"/>
        <end position="69"/>
    </location>
</feature>
<name>A0A4S2N3Q7_9PEZI</name>
<organism evidence="2 3">
    <name type="scientific">Ascodesmis nigricans</name>
    <dbReference type="NCBI Taxonomy" id="341454"/>
    <lineage>
        <taxon>Eukaryota</taxon>
        <taxon>Fungi</taxon>
        <taxon>Dikarya</taxon>
        <taxon>Ascomycota</taxon>
        <taxon>Pezizomycotina</taxon>
        <taxon>Pezizomycetes</taxon>
        <taxon>Pezizales</taxon>
        <taxon>Ascodesmidaceae</taxon>
        <taxon>Ascodesmis</taxon>
    </lineage>
</organism>
<keyword evidence="3" id="KW-1185">Reference proteome</keyword>
<gene>
    <name evidence="2" type="ORF">EX30DRAFT_361786</name>
</gene>
<feature type="region of interest" description="Disordered" evidence="1">
    <location>
        <begin position="54"/>
        <end position="91"/>
    </location>
</feature>
<dbReference type="Proteomes" id="UP000298138">
    <property type="component" value="Unassembled WGS sequence"/>
</dbReference>
<dbReference type="EMBL" id="ML220113">
    <property type="protein sequence ID" value="TGZ83767.1"/>
    <property type="molecule type" value="Genomic_DNA"/>
</dbReference>
<protein>
    <submittedName>
        <fullName evidence="2">Uncharacterized protein</fullName>
    </submittedName>
</protein>
<proteinExistence type="predicted"/>
<evidence type="ECO:0000256" key="1">
    <source>
        <dbReference type="SAM" id="MobiDB-lite"/>
    </source>
</evidence>
<reference evidence="2 3" key="1">
    <citation type="submission" date="2019-04" db="EMBL/GenBank/DDBJ databases">
        <title>Comparative genomics and transcriptomics to analyze fruiting body development in filamentous ascomycetes.</title>
        <authorList>
            <consortium name="DOE Joint Genome Institute"/>
            <person name="Lutkenhaus R."/>
            <person name="Traeger S."/>
            <person name="Breuer J."/>
            <person name="Kuo A."/>
            <person name="Lipzen A."/>
            <person name="Pangilinan J."/>
            <person name="Dilworth D."/>
            <person name="Sandor L."/>
            <person name="Poggeler S."/>
            <person name="Barry K."/>
            <person name="Grigoriev I.V."/>
            <person name="Nowrousian M."/>
        </authorList>
    </citation>
    <scope>NUCLEOTIDE SEQUENCE [LARGE SCALE GENOMIC DNA]</scope>
    <source>
        <strain evidence="2 3">CBS 389.68</strain>
    </source>
</reference>